<dbReference type="EMBL" id="WNJO01000002">
    <property type="protein sequence ID" value="MTV81520.1"/>
    <property type="molecule type" value="Genomic_DNA"/>
</dbReference>
<accession>A0A7X2XUX1</accession>
<dbReference type="Proteomes" id="UP000466388">
    <property type="component" value="Unassembled WGS sequence"/>
</dbReference>
<protein>
    <submittedName>
        <fullName evidence="2">Winged helix DNA-binding protein</fullName>
    </submittedName>
</protein>
<reference evidence="2 3" key="1">
    <citation type="submission" date="2019-11" db="EMBL/GenBank/DDBJ databases">
        <title>Lactobacillus sp. nov. CRM56-3, isolated from fermented tea leaves.</title>
        <authorList>
            <person name="Phuengjayaem S."/>
            <person name="Tanasupawat S."/>
        </authorList>
    </citation>
    <scope>NUCLEOTIDE SEQUENCE [LARGE SCALE GENOMIC DNA]</scope>
    <source>
        <strain evidence="2 3">CRM56-3</strain>
    </source>
</reference>
<keyword evidence="3" id="KW-1185">Reference proteome</keyword>
<evidence type="ECO:0000313" key="2">
    <source>
        <dbReference type="EMBL" id="MTV81520.1"/>
    </source>
</evidence>
<evidence type="ECO:0000313" key="3">
    <source>
        <dbReference type="Proteomes" id="UP000466388"/>
    </source>
</evidence>
<dbReference type="GO" id="GO:0006950">
    <property type="term" value="P:response to stress"/>
    <property type="evidence" value="ECO:0007669"/>
    <property type="project" value="TreeGrafter"/>
</dbReference>
<dbReference type="InterPro" id="IPR039422">
    <property type="entry name" value="MarR/SlyA-like"/>
</dbReference>
<dbReference type="GO" id="GO:0003700">
    <property type="term" value="F:DNA-binding transcription factor activity"/>
    <property type="evidence" value="ECO:0007669"/>
    <property type="project" value="InterPro"/>
</dbReference>
<dbReference type="RefSeq" id="WP_155430802.1">
    <property type="nucleotide sequence ID" value="NZ_WNJO01000002.1"/>
</dbReference>
<name>A0A7X2XUX1_9LACO</name>
<evidence type="ECO:0000259" key="1">
    <source>
        <dbReference type="PROSITE" id="PS50995"/>
    </source>
</evidence>
<dbReference type="InterPro" id="IPR036390">
    <property type="entry name" value="WH_DNA-bd_sf"/>
</dbReference>
<keyword evidence="2" id="KW-0238">DNA-binding</keyword>
<dbReference type="PROSITE" id="PS50995">
    <property type="entry name" value="HTH_MARR_2"/>
    <property type="match status" value="1"/>
</dbReference>
<dbReference type="Gene3D" id="1.10.10.10">
    <property type="entry name" value="Winged helix-like DNA-binding domain superfamily/Winged helix DNA-binding domain"/>
    <property type="match status" value="1"/>
</dbReference>
<dbReference type="AlphaFoldDB" id="A0A7X2XUX1"/>
<dbReference type="GO" id="GO:0003677">
    <property type="term" value="F:DNA binding"/>
    <property type="evidence" value="ECO:0007669"/>
    <property type="project" value="UniProtKB-KW"/>
</dbReference>
<sequence length="152" mass="17865">MKRDDIHRYTEEYRKLRDAQFSVFTMYAKEHDLTTKELFVLYILWFSPNGRQQSQIRERLSATKQTISSIIKKLRHEGLAEITESQADHRQKLVRLTPEGSRFTKPIIVPAAEAEIEAMAELSEKDVMELVRITSLFSNNLKKQFHAVNKKR</sequence>
<dbReference type="Pfam" id="PF12802">
    <property type="entry name" value="MarR_2"/>
    <property type="match status" value="1"/>
</dbReference>
<dbReference type="SUPFAM" id="SSF46785">
    <property type="entry name" value="Winged helix' DNA-binding domain"/>
    <property type="match status" value="1"/>
</dbReference>
<dbReference type="InterPro" id="IPR036388">
    <property type="entry name" value="WH-like_DNA-bd_sf"/>
</dbReference>
<dbReference type="SMART" id="SM00347">
    <property type="entry name" value="HTH_MARR"/>
    <property type="match status" value="1"/>
</dbReference>
<dbReference type="PANTHER" id="PTHR33164">
    <property type="entry name" value="TRANSCRIPTIONAL REGULATOR, MARR FAMILY"/>
    <property type="match status" value="1"/>
</dbReference>
<feature type="domain" description="HTH marR-type" evidence="1">
    <location>
        <begin position="1"/>
        <end position="142"/>
    </location>
</feature>
<organism evidence="2 3">
    <name type="scientific">Secundilactobacillus folii</name>
    <dbReference type="NCBI Taxonomy" id="2678357"/>
    <lineage>
        <taxon>Bacteria</taxon>
        <taxon>Bacillati</taxon>
        <taxon>Bacillota</taxon>
        <taxon>Bacilli</taxon>
        <taxon>Lactobacillales</taxon>
        <taxon>Lactobacillaceae</taxon>
        <taxon>Secundilactobacillus</taxon>
    </lineage>
</organism>
<comment type="caution">
    <text evidence="2">The sequence shown here is derived from an EMBL/GenBank/DDBJ whole genome shotgun (WGS) entry which is preliminary data.</text>
</comment>
<gene>
    <name evidence="2" type="ORF">GM612_02475</name>
</gene>
<dbReference type="PANTHER" id="PTHR33164:SF43">
    <property type="entry name" value="HTH-TYPE TRANSCRIPTIONAL REPRESSOR YETL"/>
    <property type="match status" value="1"/>
</dbReference>
<dbReference type="InterPro" id="IPR000835">
    <property type="entry name" value="HTH_MarR-typ"/>
</dbReference>
<proteinExistence type="predicted"/>